<dbReference type="Proteomes" id="UP000184485">
    <property type="component" value="Unassembled WGS sequence"/>
</dbReference>
<dbReference type="GO" id="GO:0030288">
    <property type="term" value="C:outer membrane-bounded periplasmic space"/>
    <property type="evidence" value="ECO:0007669"/>
    <property type="project" value="TreeGrafter"/>
</dbReference>
<dbReference type="FunFam" id="3.10.105.10:FF:000005">
    <property type="entry name" value="ABC transporter substrate-binding protein"/>
    <property type="match status" value="1"/>
</dbReference>
<dbReference type="PANTHER" id="PTHR30290">
    <property type="entry name" value="PERIPLASMIC BINDING COMPONENT OF ABC TRANSPORTER"/>
    <property type="match status" value="1"/>
</dbReference>
<evidence type="ECO:0000256" key="4">
    <source>
        <dbReference type="SAM" id="SignalP"/>
    </source>
</evidence>
<dbReference type="STRING" id="1122133.SAMN02745157_0055"/>
<dbReference type="AlphaFoldDB" id="A0A1M5NZM5"/>
<dbReference type="SUPFAM" id="SSF53850">
    <property type="entry name" value="Periplasmic binding protein-like II"/>
    <property type="match status" value="1"/>
</dbReference>
<feature type="signal peptide" evidence="4">
    <location>
        <begin position="1"/>
        <end position="24"/>
    </location>
</feature>
<evidence type="ECO:0000256" key="2">
    <source>
        <dbReference type="ARBA" id="ARBA00005695"/>
    </source>
</evidence>
<accession>A0A1M5NZM5</accession>
<organism evidence="6 7">
    <name type="scientific">Kaistia soli DSM 19436</name>
    <dbReference type="NCBI Taxonomy" id="1122133"/>
    <lineage>
        <taxon>Bacteria</taxon>
        <taxon>Pseudomonadati</taxon>
        <taxon>Pseudomonadota</taxon>
        <taxon>Alphaproteobacteria</taxon>
        <taxon>Hyphomicrobiales</taxon>
        <taxon>Kaistiaceae</taxon>
        <taxon>Kaistia</taxon>
    </lineage>
</organism>
<dbReference type="GO" id="GO:0015833">
    <property type="term" value="P:peptide transport"/>
    <property type="evidence" value="ECO:0007669"/>
    <property type="project" value="TreeGrafter"/>
</dbReference>
<dbReference type="CDD" id="cd08497">
    <property type="entry name" value="MbnE-like"/>
    <property type="match status" value="1"/>
</dbReference>
<dbReference type="InterPro" id="IPR039424">
    <property type="entry name" value="SBP_5"/>
</dbReference>
<evidence type="ECO:0000313" key="7">
    <source>
        <dbReference type="Proteomes" id="UP000184485"/>
    </source>
</evidence>
<dbReference type="InterPro" id="IPR030678">
    <property type="entry name" value="Peptide/Ni-bd"/>
</dbReference>
<comment type="similarity">
    <text evidence="2">Belongs to the bacterial solute-binding protein 5 family.</text>
</comment>
<feature type="chain" id="PRO_5012115700" evidence="4">
    <location>
        <begin position="25"/>
        <end position="637"/>
    </location>
</feature>
<reference evidence="6 7" key="1">
    <citation type="submission" date="2016-11" db="EMBL/GenBank/DDBJ databases">
        <authorList>
            <person name="Jaros S."/>
            <person name="Januszkiewicz K."/>
            <person name="Wedrychowicz H."/>
        </authorList>
    </citation>
    <scope>NUCLEOTIDE SEQUENCE [LARGE SCALE GENOMIC DNA]</scope>
    <source>
        <strain evidence="6 7">DSM 19436</strain>
    </source>
</reference>
<evidence type="ECO:0000256" key="1">
    <source>
        <dbReference type="ARBA" id="ARBA00004418"/>
    </source>
</evidence>
<dbReference type="GO" id="GO:0042884">
    <property type="term" value="P:microcin transport"/>
    <property type="evidence" value="ECO:0007669"/>
    <property type="project" value="TreeGrafter"/>
</dbReference>
<sequence length="637" mass="71160">MLRAAFAALLAGLALLPPLAPSFAEDAPAAATTADASKADAPWRHATSLIGEPNYPAGFQHYDYVNPDAPKGGTLNAAVDGTFDSFNPYVVQGNPAAGFAAFGGGLLYDTLMDQATDQAGTNYGLIAEAISYPVDFAWARFRLNPAARWHDGQPITTDDVIWSFNTLKAQSPFYNKYYANVVKAEATGDHEVTFTFDKPGNRELPNILGDLVVLPKHWWEGTDPSGKKRDITRTTLEPPLGSGAYKIESFSPGNRIVWSRVDDYWGKDLPTMVGRNNFDSRVYTYFRDPSATWEAFKKGGLDDIHLENRIARWETEYTFPAVTRGDVIKRSFPYHAAGRMQGFVLNQRREKFQDIRVRQALNYAFDFDTMNRTLFFNKYKRIESYFAGIDLASSGVPQGKELEILQSVKDEVPPELFTQPFHLPVNDTPQALRDNLRKAVELMQQAGWTLKGNRLVNAKGEPFTIEFLLDDPTFERVVTPYLQNLKRIGVTMTIRTVDPAQYQNRVNNFDFDMISTVIGQSQSPGNEQREMWTSASADLPGSRNVIGIKNPAIDKLVDRVVFATNRDDLVAATHALDRVLLWNYYVVPNWFNDTINVAYWNKFGIPAKQPDYSGIDTSSWWIDAAKPAATAAPGAAP</sequence>
<evidence type="ECO:0000313" key="6">
    <source>
        <dbReference type="EMBL" id="SHG95026.1"/>
    </source>
</evidence>
<dbReference type="InterPro" id="IPR000914">
    <property type="entry name" value="SBP_5_dom"/>
</dbReference>
<keyword evidence="3 4" id="KW-0732">Signal</keyword>
<dbReference type="PANTHER" id="PTHR30290:SF64">
    <property type="entry name" value="ABC TRANSPORTER PERIPLASMIC BINDING PROTEIN"/>
    <property type="match status" value="1"/>
</dbReference>
<gene>
    <name evidence="6" type="ORF">SAMN02745157_0055</name>
</gene>
<name>A0A1M5NZM5_9HYPH</name>
<dbReference type="Gene3D" id="3.10.105.10">
    <property type="entry name" value="Dipeptide-binding Protein, Domain 3"/>
    <property type="match status" value="1"/>
</dbReference>
<protein>
    <submittedName>
        <fullName evidence="6">Microcin C transport system substrate-binding protein</fullName>
    </submittedName>
</protein>
<evidence type="ECO:0000256" key="3">
    <source>
        <dbReference type="ARBA" id="ARBA00022729"/>
    </source>
</evidence>
<dbReference type="GO" id="GO:0043190">
    <property type="term" value="C:ATP-binding cassette (ABC) transporter complex"/>
    <property type="evidence" value="ECO:0007669"/>
    <property type="project" value="InterPro"/>
</dbReference>
<dbReference type="PIRSF" id="PIRSF002741">
    <property type="entry name" value="MppA"/>
    <property type="match status" value="1"/>
</dbReference>
<evidence type="ECO:0000259" key="5">
    <source>
        <dbReference type="Pfam" id="PF00496"/>
    </source>
</evidence>
<dbReference type="GO" id="GO:1904680">
    <property type="term" value="F:peptide transmembrane transporter activity"/>
    <property type="evidence" value="ECO:0007669"/>
    <property type="project" value="TreeGrafter"/>
</dbReference>
<dbReference type="EMBL" id="FQUP01000010">
    <property type="protein sequence ID" value="SHG95026.1"/>
    <property type="molecule type" value="Genomic_DNA"/>
</dbReference>
<comment type="subcellular location">
    <subcellularLocation>
        <location evidence="1">Periplasm</location>
    </subcellularLocation>
</comment>
<proteinExistence type="inferred from homology"/>
<dbReference type="Pfam" id="PF00496">
    <property type="entry name" value="SBP_bac_5"/>
    <property type="match status" value="1"/>
</dbReference>
<keyword evidence="7" id="KW-1185">Reference proteome</keyword>
<feature type="domain" description="Solute-binding protein family 5" evidence="5">
    <location>
        <begin position="135"/>
        <end position="536"/>
    </location>
</feature>
<dbReference type="Gene3D" id="3.40.190.10">
    <property type="entry name" value="Periplasmic binding protein-like II"/>
    <property type="match status" value="1"/>
</dbReference>